<dbReference type="RefSeq" id="WP_208889356.1">
    <property type="nucleotide sequence ID" value="NZ_CP019336.1"/>
</dbReference>
<dbReference type="EMBL" id="CP019336">
    <property type="protein sequence ID" value="AUC23282.1"/>
    <property type="molecule type" value="Genomic_DNA"/>
</dbReference>
<dbReference type="SUPFAM" id="SSF52309">
    <property type="entry name" value="N-(deoxy)ribosyltransferase-like"/>
    <property type="match status" value="1"/>
</dbReference>
<reference evidence="1 2" key="1">
    <citation type="submission" date="2017-02" db="EMBL/GenBank/DDBJ databases">
        <title>Trade-off between light-utilization and light-protection in marine flavobacteria.</title>
        <authorList>
            <person name="Kumagai Y."/>
            <person name="Yoshizawa S."/>
            <person name="Kogure K."/>
            <person name="Iwasaki W."/>
        </authorList>
    </citation>
    <scope>NUCLEOTIDE SEQUENCE [LARGE SCALE GENOMIC DNA]</scope>
    <source>
        <strain evidence="1 2">KCTC 23670</strain>
    </source>
</reference>
<evidence type="ECO:0000313" key="2">
    <source>
        <dbReference type="Proteomes" id="UP000232721"/>
    </source>
</evidence>
<gene>
    <name evidence="1" type="ORF">BTO15_14780</name>
</gene>
<keyword evidence="2" id="KW-1185">Reference proteome</keyword>
<evidence type="ECO:0000313" key="1">
    <source>
        <dbReference type="EMBL" id="AUC23282.1"/>
    </source>
</evidence>
<proteinExistence type="predicted"/>
<sequence>MILRGILDRSLSNQLCIRGFAPLGELARLSKADYTYQRDLISKQETTIKQFLKHSPHLFFPEVILGHHVEYDYSLPKAEQGIQPINIIESGSKFESNIQKIKFSSKKLSYKDKFDSRNKAEVQVVEIEIDEDYLLKCIEKNTQPFSRIDGNHRLSAVSDKKGDEEIKKRDTPFCIVLFQSTISEITDRDGNKKKVIDNNGEKFEKVVFHNINTKSVPLTSEENLRVIVEDEKNFKNEALKKEFGWKYVAIRELNKLLPTEHLEDIVPNLHNAFLSFKDDTLYKLSVVSKIIDFLLKENSLPQTNESIKQVKAALKKINQEFGNHDLLKKSKNSAFLIAALSIELNSKKQLKHFVQWVSKHELATLNEVSAKSLLDIYLKIYTKSIDVFVAMKYYGVDEIASYNSIYSRAVARIKAENPDVNIKLLKIMTHNGATKSIISKMIKEIENCSIFIADVTERNPNVAYELGYARSMDKPTIIVQKHDDETEIPFDYAQDFRKTYNIGAPNSLENLAYDDIKAILETNYGFKLNVE</sequence>
<accession>A0ABN5F700</accession>
<name>A0ABN5F700_9FLAO</name>
<dbReference type="Gene3D" id="3.40.50.450">
    <property type="match status" value="1"/>
</dbReference>
<protein>
    <recommendedName>
        <fullName evidence="3">DGQHR domain-containing protein</fullName>
    </recommendedName>
</protein>
<evidence type="ECO:0008006" key="3">
    <source>
        <dbReference type="Google" id="ProtNLM"/>
    </source>
</evidence>
<dbReference type="Proteomes" id="UP000232721">
    <property type="component" value="Chromosome"/>
</dbReference>
<organism evidence="1 2">
    <name type="scientific">Polaribacter sejongensis</name>
    <dbReference type="NCBI Taxonomy" id="985043"/>
    <lineage>
        <taxon>Bacteria</taxon>
        <taxon>Pseudomonadati</taxon>
        <taxon>Bacteroidota</taxon>
        <taxon>Flavobacteriia</taxon>
        <taxon>Flavobacteriales</taxon>
        <taxon>Flavobacteriaceae</taxon>
    </lineage>
</organism>